<dbReference type="PANTHER" id="PTHR34142:SF1">
    <property type="entry name" value="GLYCOSIDE HYDROLASE FAMILY 5 DOMAIN-CONTAINING PROTEIN"/>
    <property type="match status" value="1"/>
</dbReference>
<feature type="chain" id="PRO_5047036048" evidence="5">
    <location>
        <begin position="26"/>
        <end position="426"/>
    </location>
</feature>
<keyword evidence="5" id="KW-0732">Signal</keyword>
<organism evidence="7 8">
    <name type="scientific">Microbulbifer harenosus</name>
    <dbReference type="NCBI Taxonomy" id="2576840"/>
    <lineage>
        <taxon>Bacteria</taxon>
        <taxon>Pseudomonadati</taxon>
        <taxon>Pseudomonadota</taxon>
        <taxon>Gammaproteobacteria</taxon>
        <taxon>Cellvibrionales</taxon>
        <taxon>Microbulbiferaceae</taxon>
        <taxon>Microbulbifer</taxon>
    </lineage>
</organism>
<feature type="signal peptide" evidence="5">
    <location>
        <begin position="1"/>
        <end position="25"/>
    </location>
</feature>
<dbReference type="SUPFAM" id="SSF57615">
    <property type="entry name" value="Type X cellulose binding domain, CBDX"/>
    <property type="match status" value="2"/>
</dbReference>
<evidence type="ECO:0000313" key="7">
    <source>
        <dbReference type="EMBL" id="TLM79105.1"/>
    </source>
</evidence>
<dbReference type="Pfam" id="PF00150">
    <property type="entry name" value="Cellulase"/>
    <property type="match status" value="1"/>
</dbReference>
<gene>
    <name evidence="7" type="ORF">FDY93_03075</name>
</gene>
<dbReference type="Gene3D" id="2.30.32.30">
    <property type="entry name" value="CBM10"/>
    <property type="match status" value="2"/>
</dbReference>
<dbReference type="InterPro" id="IPR036601">
    <property type="entry name" value="CBM10_sf"/>
</dbReference>
<sequence length="426" mass="45442">MFKRCKLIQFLLSLVLASTALNALAGFQVSGRALLDGNGNVFVMRGINHAYTWYTGQNGAFADIAAAGANTVRVVLSNGTQWTRNNGDEVQNIIELCKANKLICVLEVHDSTGYPEQGSATHISNATNYWLSSDILPVIQGQEDFVIINIANEPFGNSVAESTYVNDTKGAIQALRNGGITHTIMVDAGNWGQDWQFFMRNNAPNIFSSDPARNVIFDVHMYEVFSDASKVSSYMQAFANHNLPLVVGEFGATHGGGNVDEDSIFSYAQQLGFGYLGWSWSGNGSCCTDLDIALNFDPDNLSAWGNRLINGSNGIRETSQIASVYTGSGSSSGGSSSSGSSSSGGGSSESCLWSDGSVWPMCQTDTGGWGWENNASCVSASICPGEDAAQTCTWSDGSVWPMCENDNGGWGWENNQSCVSASICPH</sequence>
<evidence type="ECO:0000256" key="5">
    <source>
        <dbReference type="SAM" id="SignalP"/>
    </source>
</evidence>
<dbReference type="PANTHER" id="PTHR34142">
    <property type="entry name" value="ENDO-BETA-1,4-GLUCANASE A"/>
    <property type="match status" value="1"/>
</dbReference>
<dbReference type="Pfam" id="PF02013">
    <property type="entry name" value="CBM_10"/>
    <property type="match status" value="2"/>
</dbReference>
<dbReference type="InterPro" id="IPR002883">
    <property type="entry name" value="CBM10/Dockerin_dom"/>
</dbReference>
<dbReference type="InterPro" id="IPR001547">
    <property type="entry name" value="Glyco_hydro_5"/>
</dbReference>
<evidence type="ECO:0000256" key="2">
    <source>
        <dbReference type="ARBA" id="ARBA00023295"/>
    </source>
</evidence>
<feature type="compositionally biased region" description="Low complexity" evidence="4">
    <location>
        <begin position="327"/>
        <end position="341"/>
    </location>
</feature>
<name>A0ABY2UL04_9GAMM</name>
<dbReference type="Gene3D" id="3.20.20.80">
    <property type="entry name" value="Glycosidases"/>
    <property type="match status" value="1"/>
</dbReference>
<comment type="similarity">
    <text evidence="3">Belongs to the glycosyl hydrolase 5 (cellulase A) family.</text>
</comment>
<comment type="caution">
    <text evidence="7">The sequence shown here is derived from an EMBL/GenBank/DDBJ whole genome shotgun (WGS) entry which is preliminary data.</text>
</comment>
<dbReference type="Proteomes" id="UP000306791">
    <property type="component" value="Unassembled WGS sequence"/>
</dbReference>
<dbReference type="SMART" id="SM01064">
    <property type="entry name" value="CBM_10"/>
    <property type="match status" value="2"/>
</dbReference>
<evidence type="ECO:0000256" key="3">
    <source>
        <dbReference type="RuleBase" id="RU361153"/>
    </source>
</evidence>
<dbReference type="RefSeq" id="WP_138234278.1">
    <property type="nucleotide sequence ID" value="NZ_CP185860.1"/>
</dbReference>
<keyword evidence="2 3" id="KW-0326">Glycosidase</keyword>
<evidence type="ECO:0000256" key="4">
    <source>
        <dbReference type="SAM" id="MobiDB-lite"/>
    </source>
</evidence>
<reference evidence="7 8" key="1">
    <citation type="submission" date="2019-05" db="EMBL/GenBank/DDBJ databases">
        <title>Microbulbifer harenosus sp. nov., an alginate-degrading bacterium isolated from coastal sand.</title>
        <authorList>
            <person name="Huang H."/>
            <person name="Mo K."/>
            <person name="Bao S."/>
        </authorList>
    </citation>
    <scope>NUCLEOTIDE SEQUENCE [LARGE SCALE GENOMIC DNA]</scope>
    <source>
        <strain evidence="7 8">HB161719</strain>
    </source>
</reference>
<protein>
    <submittedName>
        <fullName evidence="7">Beta-mannosidase</fullName>
    </submittedName>
</protein>
<evidence type="ECO:0000259" key="6">
    <source>
        <dbReference type="PROSITE" id="PS51763"/>
    </source>
</evidence>
<dbReference type="InterPro" id="IPR017853">
    <property type="entry name" value="GH"/>
</dbReference>
<feature type="region of interest" description="Disordered" evidence="4">
    <location>
        <begin position="326"/>
        <end position="351"/>
    </location>
</feature>
<dbReference type="InterPro" id="IPR009031">
    <property type="entry name" value="CBM10"/>
</dbReference>
<keyword evidence="8" id="KW-1185">Reference proteome</keyword>
<feature type="domain" description="CBM10" evidence="6">
    <location>
        <begin position="350"/>
        <end position="380"/>
    </location>
</feature>
<dbReference type="PROSITE" id="PS51763">
    <property type="entry name" value="CBM10"/>
    <property type="match status" value="2"/>
</dbReference>
<accession>A0ABY2UL04</accession>
<keyword evidence="1 3" id="KW-0378">Hydrolase</keyword>
<dbReference type="EMBL" id="VANI01000004">
    <property type="protein sequence ID" value="TLM79105.1"/>
    <property type="molecule type" value="Genomic_DNA"/>
</dbReference>
<proteinExistence type="inferred from homology"/>
<evidence type="ECO:0000313" key="8">
    <source>
        <dbReference type="Proteomes" id="UP000306791"/>
    </source>
</evidence>
<evidence type="ECO:0000256" key="1">
    <source>
        <dbReference type="ARBA" id="ARBA00022801"/>
    </source>
</evidence>
<feature type="domain" description="CBM10" evidence="6">
    <location>
        <begin position="391"/>
        <end position="421"/>
    </location>
</feature>
<dbReference type="SUPFAM" id="SSF51445">
    <property type="entry name" value="(Trans)glycosidases"/>
    <property type="match status" value="1"/>
</dbReference>